<keyword evidence="4 6" id="KW-0698">rRNA processing</keyword>
<name>A0A0N4XCN6_NIPBR</name>
<keyword evidence="5 6" id="KW-0539">Nucleus</keyword>
<keyword evidence="9" id="KW-1185">Reference proteome</keyword>
<keyword evidence="6" id="KW-0687">Ribonucleoprotein</keyword>
<feature type="region of interest" description="Disordered" evidence="7">
    <location>
        <begin position="45"/>
        <end position="65"/>
    </location>
</feature>
<evidence type="ECO:0000313" key="9">
    <source>
        <dbReference type="Proteomes" id="UP000271162"/>
    </source>
</evidence>
<organism evidence="10">
    <name type="scientific">Nippostrongylus brasiliensis</name>
    <name type="common">Rat hookworm</name>
    <dbReference type="NCBI Taxonomy" id="27835"/>
    <lineage>
        <taxon>Eukaryota</taxon>
        <taxon>Metazoa</taxon>
        <taxon>Ecdysozoa</taxon>
        <taxon>Nematoda</taxon>
        <taxon>Chromadorea</taxon>
        <taxon>Rhabditida</taxon>
        <taxon>Rhabditina</taxon>
        <taxon>Rhabditomorpha</taxon>
        <taxon>Strongyloidea</taxon>
        <taxon>Heligmosomidae</taxon>
        <taxon>Nippostrongylus</taxon>
    </lineage>
</organism>
<dbReference type="InterPro" id="IPR009292">
    <property type="entry name" value="RRP36"/>
</dbReference>
<feature type="compositionally biased region" description="Basic and acidic residues" evidence="7">
    <location>
        <begin position="164"/>
        <end position="174"/>
    </location>
</feature>
<reference evidence="8 9" key="2">
    <citation type="submission" date="2018-11" db="EMBL/GenBank/DDBJ databases">
        <authorList>
            <consortium name="Pathogen Informatics"/>
        </authorList>
    </citation>
    <scope>NUCLEOTIDE SEQUENCE [LARGE SCALE GENOMIC DNA]</scope>
</reference>
<evidence type="ECO:0000256" key="2">
    <source>
        <dbReference type="ARBA" id="ARBA00009418"/>
    </source>
</evidence>
<dbReference type="Pfam" id="PF06102">
    <property type="entry name" value="RRP36"/>
    <property type="match status" value="1"/>
</dbReference>
<feature type="compositionally biased region" description="Basic and acidic residues" evidence="7">
    <location>
        <begin position="45"/>
        <end position="60"/>
    </location>
</feature>
<dbReference type="PANTHER" id="PTHR21738">
    <property type="entry name" value="RIBOSOMAL RNA PROCESSING PROTEIN 36 HOMOLOG"/>
    <property type="match status" value="1"/>
</dbReference>
<evidence type="ECO:0000256" key="3">
    <source>
        <dbReference type="ARBA" id="ARBA00022517"/>
    </source>
</evidence>
<keyword evidence="3 6" id="KW-0690">Ribosome biogenesis</keyword>
<evidence type="ECO:0000256" key="6">
    <source>
        <dbReference type="RuleBase" id="RU368027"/>
    </source>
</evidence>
<accession>A0A0N4XCN6</accession>
<evidence type="ECO:0000313" key="10">
    <source>
        <dbReference type="WBParaSite" id="NBR_0000022901-mRNA-1"/>
    </source>
</evidence>
<gene>
    <name evidence="8" type="ORF">NBR_LOCUS230</name>
</gene>
<dbReference type="GO" id="GO:0030686">
    <property type="term" value="C:90S preribosome"/>
    <property type="evidence" value="ECO:0007669"/>
    <property type="project" value="TreeGrafter"/>
</dbReference>
<comment type="subcellular location">
    <subcellularLocation>
        <location evidence="1 6">Nucleus</location>
        <location evidence="1 6">Nucleolus</location>
    </subcellularLocation>
</comment>
<evidence type="ECO:0000256" key="7">
    <source>
        <dbReference type="SAM" id="MobiDB-lite"/>
    </source>
</evidence>
<dbReference type="GO" id="GO:0005730">
    <property type="term" value="C:nucleolus"/>
    <property type="evidence" value="ECO:0007669"/>
    <property type="project" value="UniProtKB-SubCell"/>
</dbReference>
<evidence type="ECO:0000256" key="1">
    <source>
        <dbReference type="ARBA" id="ARBA00004604"/>
    </source>
</evidence>
<comment type="subunit">
    <text evidence="6">Associates with 90S and pre-40S pre-ribosomal particles.</text>
</comment>
<comment type="similarity">
    <text evidence="2 6">Belongs to the RRP36 family.</text>
</comment>
<dbReference type="EMBL" id="UYSL01000073">
    <property type="protein sequence ID" value="VDL62603.1"/>
    <property type="molecule type" value="Genomic_DNA"/>
</dbReference>
<comment type="function">
    <text evidence="6">Component of the 90S pre-ribosome involved in the maturation of rRNAs. Required for early cleavages of the pre-RNAs in the 40S ribosomal subunit maturation pathway.</text>
</comment>
<evidence type="ECO:0000256" key="5">
    <source>
        <dbReference type="ARBA" id="ARBA00023242"/>
    </source>
</evidence>
<feature type="region of interest" description="Disordered" evidence="7">
    <location>
        <begin position="145"/>
        <end position="181"/>
    </location>
</feature>
<dbReference type="Proteomes" id="UP000271162">
    <property type="component" value="Unassembled WGS sequence"/>
</dbReference>
<dbReference type="STRING" id="27835.A0A0N4XCN6"/>
<dbReference type="WBParaSite" id="NBR_0000022901-mRNA-1">
    <property type="protein sequence ID" value="NBR_0000022901-mRNA-1"/>
    <property type="gene ID" value="NBR_0000022901"/>
</dbReference>
<reference evidence="10" key="1">
    <citation type="submission" date="2017-02" db="UniProtKB">
        <authorList>
            <consortium name="WormBaseParasite"/>
        </authorList>
    </citation>
    <scope>IDENTIFICATION</scope>
</reference>
<dbReference type="PANTHER" id="PTHR21738:SF0">
    <property type="entry name" value="RIBOSOMAL RNA PROCESSING PROTEIN 36 HOMOLOG"/>
    <property type="match status" value="1"/>
</dbReference>
<feature type="compositionally biased region" description="Basic and acidic residues" evidence="7">
    <location>
        <begin position="145"/>
        <end position="156"/>
    </location>
</feature>
<proteinExistence type="inferred from homology"/>
<protein>
    <recommendedName>
        <fullName evidence="6">rRNA biogenesis protein RRP36</fullName>
    </recommendedName>
</protein>
<dbReference type="GO" id="GO:0000462">
    <property type="term" value="P:maturation of SSU-rRNA from tricistronic rRNA transcript (SSU-rRNA, 5.8S rRNA, LSU-rRNA)"/>
    <property type="evidence" value="ECO:0007669"/>
    <property type="project" value="TreeGrafter"/>
</dbReference>
<evidence type="ECO:0000256" key="4">
    <source>
        <dbReference type="ARBA" id="ARBA00022552"/>
    </source>
</evidence>
<sequence>MADLPLGKVRELKEKLGLKLFNKAYFGTRGEDQKAQLMTKEAVEKKEEYRGQHRPKEISSKKPVSVFRPIYQDKKGKKTLDNTLESQAIRRIDDREKAKAERKLKQQTYHELRQENIDRMMRGERPVFKTKAKVKMMQLEKKFNQLKKDNKLENYMKRKAKKEARKEAKKKPSFERQYGYQ</sequence>
<dbReference type="AlphaFoldDB" id="A0A0N4XCN6"/>
<evidence type="ECO:0000313" key="8">
    <source>
        <dbReference type="EMBL" id="VDL62603.1"/>
    </source>
</evidence>